<dbReference type="AlphaFoldDB" id="A0A2A4J575"/>
<reference evidence="1" key="1">
    <citation type="submission" date="2017-09" db="EMBL/GenBank/DDBJ databases">
        <title>Contemporary evolution of a Lepidopteran species, Heliothis virescens, in response to modern agricultural practices.</title>
        <authorList>
            <person name="Fritz M.L."/>
            <person name="Deyonke A.M."/>
            <person name="Papanicolaou A."/>
            <person name="Micinski S."/>
            <person name="Westbrook J."/>
            <person name="Gould F."/>
        </authorList>
    </citation>
    <scope>NUCLEOTIDE SEQUENCE [LARGE SCALE GENOMIC DNA]</scope>
    <source>
        <strain evidence="1">HvINT-</strain>
        <tissue evidence="1">Whole body</tissue>
    </source>
</reference>
<sequence>MKVGQGPNEAKYDQTLTEVRRDLANKIRDVVQSLKLLPNSNVDLFPYLEDYLAEYESNYTECMKHINDNNTTKTTWTFWNAMFYSGTIYTTIVRLHLF</sequence>
<evidence type="ECO:0000313" key="1">
    <source>
        <dbReference type="EMBL" id="PCG67131.1"/>
    </source>
</evidence>
<proteinExistence type="predicted"/>
<dbReference type="Gene3D" id="1.10.287.70">
    <property type="match status" value="1"/>
</dbReference>
<accession>A0A2A4J575</accession>
<gene>
    <name evidence="1" type="ORF">B5V51_6780</name>
</gene>
<dbReference type="EMBL" id="NWSH01002997">
    <property type="protein sequence ID" value="PCG67131.1"/>
    <property type="molecule type" value="Genomic_DNA"/>
</dbReference>
<organism evidence="1">
    <name type="scientific">Heliothis virescens</name>
    <name type="common">Tobacco budworm moth</name>
    <dbReference type="NCBI Taxonomy" id="7102"/>
    <lineage>
        <taxon>Eukaryota</taxon>
        <taxon>Metazoa</taxon>
        <taxon>Ecdysozoa</taxon>
        <taxon>Arthropoda</taxon>
        <taxon>Hexapoda</taxon>
        <taxon>Insecta</taxon>
        <taxon>Pterygota</taxon>
        <taxon>Neoptera</taxon>
        <taxon>Endopterygota</taxon>
        <taxon>Lepidoptera</taxon>
        <taxon>Glossata</taxon>
        <taxon>Ditrysia</taxon>
        <taxon>Noctuoidea</taxon>
        <taxon>Noctuidae</taxon>
        <taxon>Heliothinae</taxon>
        <taxon>Heliothis</taxon>
    </lineage>
</organism>
<name>A0A2A4J575_HELVI</name>
<comment type="caution">
    <text evidence="1">The sequence shown here is derived from an EMBL/GenBank/DDBJ whole genome shotgun (WGS) entry which is preliminary data.</text>
</comment>
<protein>
    <submittedName>
        <fullName evidence="1">Uncharacterized protein</fullName>
    </submittedName>
</protein>